<gene>
    <name evidence="1" type="ORF">GTHE00462_LOCUS19497</name>
</gene>
<dbReference type="AlphaFoldDB" id="A0A7S4NT31"/>
<sequence length="135" mass="15161">MTTNSKLRMQKATANTICYSSPHRACVETSLELLRLLNLDPAERLLVSGRLQARRWGSLEGLSASRLHGKHSLEDNGVESEKALRNRLQDWLREVESTYKGLKVIVVACPHIVQELCHLCRTSKVVAEHNVTCEG</sequence>
<name>A0A7S4NT31_GUITH</name>
<dbReference type="Gene3D" id="3.40.50.1240">
    <property type="entry name" value="Phosphoglycerate mutase-like"/>
    <property type="match status" value="1"/>
</dbReference>
<reference evidence="1" key="1">
    <citation type="submission" date="2021-01" db="EMBL/GenBank/DDBJ databases">
        <authorList>
            <person name="Corre E."/>
            <person name="Pelletier E."/>
            <person name="Niang G."/>
            <person name="Scheremetjew M."/>
            <person name="Finn R."/>
            <person name="Kale V."/>
            <person name="Holt S."/>
            <person name="Cochrane G."/>
            <person name="Meng A."/>
            <person name="Brown T."/>
            <person name="Cohen L."/>
        </authorList>
    </citation>
    <scope>NUCLEOTIDE SEQUENCE</scope>
    <source>
        <strain evidence="1">CCMP 2712</strain>
    </source>
</reference>
<organism evidence="1">
    <name type="scientific">Guillardia theta</name>
    <name type="common">Cryptophyte</name>
    <name type="synonym">Cryptomonas phi</name>
    <dbReference type="NCBI Taxonomy" id="55529"/>
    <lineage>
        <taxon>Eukaryota</taxon>
        <taxon>Cryptophyceae</taxon>
        <taxon>Pyrenomonadales</taxon>
        <taxon>Geminigeraceae</taxon>
        <taxon>Guillardia</taxon>
    </lineage>
</organism>
<dbReference type="InterPro" id="IPR013078">
    <property type="entry name" value="His_Pase_superF_clade-1"/>
</dbReference>
<dbReference type="EMBL" id="HBKN01025073">
    <property type="protein sequence ID" value="CAE2307639.1"/>
    <property type="molecule type" value="Transcribed_RNA"/>
</dbReference>
<evidence type="ECO:0000313" key="1">
    <source>
        <dbReference type="EMBL" id="CAE2307639.1"/>
    </source>
</evidence>
<dbReference type="Pfam" id="PF00300">
    <property type="entry name" value="His_Phos_1"/>
    <property type="match status" value="1"/>
</dbReference>
<dbReference type="InterPro" id="IPR029033">
    <property type="entry name" value="His_PPase_superfam"/>
</dbReference>
<accession>A0A7S4NT31</accession>
<dbReference type="SUPFAM" id="SSF53254">
    <property type="entry name" value="Phosphoglycerate mutase-like"/>
    <property type="match status" value="1"/>
</dbReference>
<proteinExistence type="predicted"/>
<protein>
    <submittedName>
        <fullName evidence="1">Uncharacterized protein</fullName>
    </submittedName>
</protein>